<evidence type="ECO:0000313" key="4">
    <source>
        <dbReference type="Proteomes" id="UP000626242"/>
    </source>
</evidence>
<feature type="chain" id="PRO_5045874834" evidence="1">
    <location>
        <begin position="23"/>
        <end position="686"/>
    </location>
</feature>
<feature type="domain" description="DUF5689" evidence="2">
    <location>
        <begin position="301"/>
        <end position="509"/>
    </location>
</feature>
<feature type="signal peptide" evidence="1">
    <location>
        <begin position="1"/>
        <end position="22"/>
    </location>
</feature>
<dbReference type="PROSITE" id="PS51257">
    <property type="entry name" value="PROKAR_LIPOPROTEIN"/>
    <property type="match status" value="1"/>
</dbReference>
<dbReference type="RefSeq" id="WP_251832734.1">
    <property type="nucleotide sequence ID" value="NZ_JACSPS010000001.1"/>
</dbReference>
<reference evidence="3 4" key="1">
    <citation type="submission" date="2020-08" db="EMBL/GenBank/DDBJ databases">
        <title>A Genomic Blueprint of the Chicken Gut Microbiome.</title>
        <authorList>
            <person name="Gilroy R."/>
            <person name="Ravi A."/>
            <person name="Getino M."/>
            <person name="Pursley I."/>
            <person name="Horton D.L."/>
            <person name="Alikhan N.-F."/>
            <person name="Baker D."/>
            <person name="Gharbi K."/>
            <person name="Hall N."/>
            <person name="Watson M."/>
            <person name="Adriaenssens E.M."/>
            <person name="Foster-Nyarko E."/>
            <person name="Jarju S."/>
            <person name="Secka A."/>
            <person name="Antonio M."/>
            <person name="Oren A."/>
            <person name="Chaudhuri R."/>
            <person name="La Ragione R.M."/>
            <person name="Hildebrand F."/>
            <person name="Pallen M.J."/>
        </authorList>
    </citation>
    <scope>NUCLEOTIDE SEQUENCE [LARGE SCALE GENOMIC DNA]</scope>
    <source>
        <strain evidence="3 4">Sa1CVA4</strain>
    </source>
</reference>
<evidence type="ECO:0000256" key="1">
    <source>
        <dbReference type="SAM" id="SignalP"/>
    </source>
</evidence>
<proteinExistence type="predicted"/>
<organism evidence="3 4">
    <name type="scientific">Kaistella pullorum</name>
    <dbReference type="NCBI Taxonomy" id="2763074"/>
    <lineage>
        <taxon>Bacteria</taxon>
        <taxon>Pseudomonadati</taxon>
        <taxon>Bacteroidota</taxon>
        <taxon>Flavobacteriia</taxon>
        <taxon>Flavobacteriales</taxon>
        <taxon>Weeksellaceae</taxon>
        <taxon>Chryseobacterium group</taxon>
        <taxon>Kaistella</taxon>
    </lineage>
</organism>
<dbReference type="Proteomes" id="UP000626242">
    <property type="component" value="Unassembled WGS sequence"/>
</dbReference>
<dbReference type="InterPro" id="IPR043744">
    <property type="entry name" value="DUF5689"/>
</dbReference>
<accession>A0ABR8WKY4</accession>
<protein>
    <submittedName>
        <fullName evidence="3">Choice-of-anchor J domain-containing protein</fullName>
    </submittedName>
</protein>
<sequence length="686" mass="75372">MKNYLSFFKILFVIMASFVVSGCVHDDKYTDPDLTGYGCAELVKTKTLEEVKALYTNQTYVFPENTTDVIEGYVSSSDETGNIYKTIFIQDARENPTQGFVISVDAVSTYTRFPQGSKIYIKLNGLALGTYGGLVQLGVKDMAPGAAANGVARIPEKMVATHIFKSCEEPKPIVAKTMTLAELGTANDRFLGCLVQIPDAEFDAKVLCSVFAPAGTSVDRQLNDPTTSVTTRVVRNSGFASFANQTLPSGKGTFIGILSKFNSSYQFYINKLSDLADMKHFPRKDGITSDPCGITESDYTMKTVSEVKQLFNGSLTQITANHLLRAKVTANDETGNLFKYVYVEDATGGIRVNINKTDLYRDERFRVGKEVYIKLKDLYIGNVNGELQIGQPFNGNAGQIAEVDVYKHFIDTKKPATTVVPTERTIAQLTNEDVGRYVKIKNVQFIDADLGKPYASGTTTNRTLEDCSGSKIFLRTSNFASFSGVEVDGGKGDIYAIVSKFNNDYQLWIPFLVNADFDNPRCDGTVPAVYTTIFSDGFDTLANWTAVNIEGTQVWSTTTFGNPRPSAIMDGNRMLNEDWLVSKKIAIPSTFTDAYVSFETDGRFSGNPLELYVTDNYTGTVGTTNWTKLNPGLDTDLNAFSGFVGSGKVNLKSYLNKEVVFAFKYTSVVGSSTTWEVDNFAVKGTK</sequence>
<gene>
    <name evidence="3" type="ORF">H9628_03530</name>
</gene>
<feature type="domain" description="DUF5689" evidence="2">
    <location>
        <begin position="44"/>
        <end position="274"/>
    </location>
</feature>
<dbReference type="NCBIfam" id="NF038128">
    <property type="entry name" value="choice_anch_J"/>
    <property type="match status" value="1"/>
</dbReference>
<keyword evidence="4" id="KW-1185">Reference proteome</keyword>
<evidence type="ECO:0000313" key="3">
    <source>
        <dbReference type="EMBL" id="MBD8017533.1"/>
    </source>
</evidence>
<comment type="caution">
    <text evidence="3">The sequence shown here is derived from an EMBL/GenBank/DDBJ whole genome shotgun (WGS) entry which is preliminary data.</text>
</comment>
<name>A0ABR8WKY4_9FLAO</name>
<dbReference type="EMBL" id="JACSPS010000001">
    <property type="protein sequence ID" value="MBD8017533.1"/>
    <property type="molecule type" value="Genomic_DNA"/>
</dbReference>
<keyword evidence="1" id="KW-0732">Signal</keyword>
<dbReference type="Pfam" id="PF18942">
    <property type="entry name" value="DUF5689"/>
    <property type="match status" value="2"/>
</dbReference>
<evidence type="ECO:0000259" key="2">
    <source>
        <dbReference type="Pfam" id="PF18942"/>
    </source>
</evidence>